<dbReference type="OrthoDB" id="1850764at2759"/>
<dbReference type="Gene3D" id="2.130.10.10">
    <property type="entry name" value="YVTN repeat-like/Quinoprotein amine dehydrogenase"/>
    <property type="match status" value="1"/>
</dbReference>
<feature type="compositionally biased region" description="Low complexity" evidence="6">
    <location>
        <begin position="507"/>
        <end position="535"/>
    </location>
</feature>
<name>A0A811KEP7_9BILA</name>
<evidence type="ECO:0000256" key="2">
    <source>
        <dbReference type="ARBA" id="ARBA00022737"/>
    </source>
</evidence>
<dbReference type="EMBL" id="CAJFDH010000003">
    <property type="protein sequence ID" value="CAD5214810.1"/>
    <property type="molecule type" value="Genomic_DNA"/>
</dbReference>
<comment type="caution">
    <text evidence="8">The sequence shown here is derived from an EMBL/GenBank/DDBJ whole genome shotgun (WGS) entry which is preliminary data.</text>
</comment>
<dbReference type="Pfam" id="PF08953">
    <property type="entry name" value="DUF1899"/>
    <property type="match status" value="1"/>
</dbReference>
<organism evidence="8 9">
    <name type="scientific">Bursaphelenchus okinawaensis</name>
    <dbReference type="NCBI Taxonomy" id="465554"/>
    <lineage>
        <taxon>Eukaryota</taxon>
        <taxon>Metazoa</taxon>
        <taxon>Ecdysozoa</taxon>
        <taxon>Nematoda</taxon>
        <taxon>Chromadorea</taxon>
        <taxon>Rhabditida</taxon>
        <taxon>Tylenchina</taxon>
        <taxon>Tylenchomorpha</taxon>
        <taxon>Aphelenchoidea</taxon>
        <taxon>Aphelenchoididae</taxon>
        <taxon>Bursaphelenchus</taxon>
    </lineage>
</organism>
<dbReference type="SMART" id="SM01167">
    <property type="entry name" value="DUF1900"/>
    <property type="match status" value="1"/>
</dbReference>
<feature type="domain" description="DUF1899" evidence="7">
    <location>
        <begin position="1"/>
        <end position="43"/>
    </location>
</feature>
<evidence type="ECO:0000256" key="5">
    <source>
        <dbReference type="SAM" id="Coils"/>
    </source>
</evidence>
<feature type="region of interest" description="Disordered" evidence="6">
    <location>
        <begin position="387"/>
        <end position="546"/>
    </location>
</feature>
<feature type="coiled-coil region" evidence="5">
    <location>
        <begin position="547"/>
        <end position="581"/>
    </location>
</feature>
<evidence type="ECO:0000259" key="7">
    <source>
        <dbReference type="SMART" id="SM01166"/>
    </source>
</evidence>
<protein>
    <recommendedName>
        <fullName evidence="4">Coronin</fullName>
    </recommendedName>
</protein>
<keyword evidence="5" id="KW-0175">Coiled coil</keyword>
<evidence type="ECO:0000313" key="9">
    <source>
        <dbReference type="Proteomes" id="UP000614601"/>
    </source>
</evidence>
<feature type="compositionally biased region" description="Low complexity" evidence="6">
    <location>
        <begin position="389"/>
        <end position="413"/>
    </location>
</feature>
<dbReference type="InterPro" id="IPR015048">
    <property type="entry name" value="DUF1899"/>
</dbReference>
<dbReference type="PANTHER" id="PTHR10856">
    <property type="entry name" value="CORONIN"/>
    <property type="match status" value="1"/>
</dbReference>
<dbReference type="SMART" id="SM00320">
    <property type="entry name" value="WD40"/>
    <property type="match status" value="3"/>
</dbReference>
<dbReference type="EMBL" id="CAJFCW020000003">
    <property type="protein sequence ID" value="CAG9103294.1"/>
    <property type="molecule type" value="Genomic_DNA"/>
</dbReference>
<proteinExistence type="inferred from homology"/>
<gene>
    <name evidence="8" type="ORF">BOKJ2_LOCUS5779</name>
</gene>
<feature type="compositionally biased region" description="Basic and acidic residues" evidence="6">
    <location>
        <begin position="428"/>
        <end position="446"/>
    </location>
</feature>
<comment type="similarity">
    <text evidence="4">Belongs to the WD repeat coronin family.</text>
</comment>
<dbReference type="InterPro" id="IPR015943">
    <property type="entry name" value="WD40/YVTN_repeat-like_dom_sf"/>
</dbReference>
<feature type="repeat" description="WD" evidence="3">
    <location>
        <begin position="102"/>
        <end position="144"/>
    </location>
</feature>
<dbReference type="PROSITE" id="PS50082">
    <property type="entry name" value="WD_REPEATS_2"/>
    <property type="match status" value="3"/>
</dbReference>
<evidence type="ECO:0000256" key="3">
    <source>
        <dbReference type="PROSITE-ProRule" id="PRU00221"/>
    </source>
</evidence>
<keyword evidence="1 3" id="KW-0853">WD repeat</keyword>
<dbReference type="GO" id="GO:0007015">
    <property type="term" value="P:actin filament organization"/>
    <property type="evidence" value="ECO:0007669"/>
    <property type="project" value="TreeGrafter"/>
</dbReference>
<keyword evidence="9" id="KW-1185">Reference proteome</keyword>
<evidence type="ECO:0000256" key="6">
    <source>
        <dbReference type="SAM" id="MobiDB-lite"/>
    </source>
</evidence>
<dbReference type="PANTHER" id="PTHR10856:SF0">
    <property type="entry name" value="CORONIN"/>
    <property type="match status" value="1"/>
</dbReference>
<dbReference type="InterPro" id="IPR001680">
    <property type="entry name" value="WD40_rpt"/>
</dbReference>
<dbReference type="Proteomes" id="UP000614601">
    <property type="component" value="Unassembled WGS sequence"/>
</dbReference>
<feature type="compositionally biased region" description="Basic and acidic residues" evidence="6">
    <location>
        <begin position="480"/>
        <end position="496"/>
    </location>
</feature>
<dbReference type="InterPro" id="IPR015505">
    <property type="entry name" value="Coronin"/>
</dbReference>
<evidence type="ECO:0000256" key="1">
    <source>
        <dbReference type="ARBA" id="ARBA00022574"/>
    </source>
</evidence>
<feature type="repeat" description="WD" evidence="3">
    <location>
        <begin position="52"/>
        <end position="94"/>
    </location>
</feature>
<reference evidence="8" key="1">
    <citation type="submission" date="2020-09" db="EMBL/GenBank/DDBJ databases">
        <authorList>
            <person name="Kikuchi T."/>
        </authorList>
    </citation>
    <scope>NUCLEOTIDE SEQUENCE</scope>
    <source>
        <strain evidence="8">SH1</strain>
    </source>
</reference>
<evidence type="ECO:0000256" key="4">
    <source>
        <dbReference type="RuleBase" id="RU280818"/>
    </source>
</evidence>
<dbReference type="AlphaFoldDB" id="A0A811KEP7"/>
<keyword evidence="2 4" id="KW-0677">Repeat</keyword>
<dbReference type="PROSITE" id="PS50294">
    <property type="entry name" value="WD_REPEATS_REGION"/>
    <property type="match status" value="1"/>
</dbReference>
<accession>A0A811KEP7</accession>
<dbReference type="Proteomes" id="UP000783686">
    <property type="component" value="Unassembled WGS sequence"/>
</dbReference>
<dbReference type="SUPFAM" id="SSF50978">
    <property type="entry name" value="WD40 repeat-like"/>
    <property type="match status" value="1"/>
</dbReference>
<dbReference type="SMART" id="SM01166">
    <property type="entry name" value="DUF1899"/>
    <property type="match status" value="1"/>
</dbReference>
<dbReference type="Pfam" id="PF16300">
    <property type="entry name" value="WD40_4"/>
    <property type="match status" value="1"/>
</dbReference>
<feature type="repeat" description="WD" evidence="3">
    <location>
        <begin position="145"/>
        <end position="186"/>
    </location>
</feature>
<dbReference type="Pfam" id="PF00400">
    <property type="entry name" value="WD40"/>
    <property type="match status" value="3"/>
</dbReference>
<evidence type="ECO:0000313" key="8">
    <source>
        <dbReference type="EMBL" id="CAD5214810.1"/>
    </source>
</evidence>
<dbReference type="InterPro" id="IPR036322">
    <property type="entry name" value="WD40_repeat_dom_sf"/>
</dbReference>
<sequence length="586" mass="65312">MSDIRITEITWDSPFCAVNPKFIAIIHKGAGGPFLVLPVNKIGRIEMDCPFVDAHKAPCLEIKWSPFNDHVIASCSEDTTAKVWLIPKGGLVRNLTEPVVELAGHQKRVNTIEWHPVANNILFTAGGENTILVWNVGTGEALIEIAGHPDQIWSIGFNYDGSRFVTTCKDRKLRILDSHSGQILHEGEGHEGIRPQRAVFVNSDRIFTTGFTKRSERLYALRAQENLSQPLIEEEIDTSNGVLFPYYDEDSSIMYVAGKGGSAILYYEINDDPPYVHYINTYSTNEPQRGIGFMPKRGLNHKENEIARMYKVTTKGVVDNLQFFVPRKSDLWQADLYPDTRSTEPALTAEAWAEGANAPPKLVPVNPEAAVAKPKIQVARKANILNQLPPSQNEPAPSAAPPQQRQAPVQRAAPRNDDDTGIVPIQREVQREAPAPRRVEKEKPAEEANPMIPRQQIQLRSREQRDSMMGGSNTAGQKRAAAELDRIRREQARHEQEAEEEIPPRPRSTLTASTTSANRASATPTDSRRSSMSSSQTQGGGEVPGSMDELIQTLERMKAVIRQHERRIRILEENAAENNMSSAYGF</sequence>
<dbReference type="GO" id="GO:0051015">
    <property type="term" value="F:actin filament binding"/>
    <property type="evidence" value="ECO:0007669"/>
    <property type="project" value="TreeGrafter"/>
</dbReference>